<dbReference type="InterPro" id="IPR045119">
    <property type="entry name" value="SUN1-5"/>
</dbReference>
<organism evidence="7 8">
    <name type="scientific">Musca domestica</name>
    <name type="common">House fly</name>
    <dbReference type="NCBI Taxonomy" id="7370"/>
    <lineage>
        <taxon>Eukaryota</taxon>
        <taxon>Metazoa</taxon>
        <taxon>Ecdysozoa</taxon>
        <taxon>Arthropoda</taxon>
        <taxon>Hexapoda</taxon>
        <taxon>Insecta</taxon>
        <taxon>Pterygota</taxon>
        <taxon>Neoptera</taxon>
        <taxon>Endopterygota</taxon>
        <taxon>Diptera</taxon>
        <taxon>Brachycera</taxon>
        <taxon>Muscomorpha</taxon>
        <taxon>Muscoidea</taxon>
        <taxon>Muscidae</taxon>
        <taxon>Musca</taxon>
    </lineage>
</organism>
<keyword evidence="4 5" id="KW-0472">Membrane</keyword>
<feature type="transmembrane region" description="Helical" evidence="5">
    <location>
        <begin position="7"/>
        <end position="28"/>
    </location>
</feature>
<gene>
    <name evidence="8" type="primary">LOC101895153</name>
</gene>
<proteinExistence type="predicted"/>
<evidence type="ECO:0000259" key="6">
    <source>
        <dbReference type="PROSITE" id="PS51469"/>
    </source>
</evidence>
<dbReference type="RefSeq" id="XP_005187321.3">
    <property type="nucleotide sequence ID" value="XM_005187264.4"/>
</dbReference>
<dbReference type="GO" id="GO:0034993">
    <property type="term" value="C:meiotic nuclear membrane microtubule tethering complex"/>
    <property type="evidence" value="ECO:0007669"/>
    <property type="project" value="TreeGrafter"/>
</dbReference>
<keyword evidence="3 5" id="KW-1133">Transmembrane helix</keyword>
<evidence type="ECO:0000256" key="3">
    <source>
        <dbReference type="ARBA" id="ARBA00022989"/>
    </source>
</evidence>
<dbReference type="AlphaFoldDB" id="A0A9J7I5C9"/>
<dbReference type="Proteomes" id="UP001652621">
    <property type="component" value="Unplaced"/>
</dbReference>
<dbReference type="OrthoDB" id="342281at2759"/>
<dbReference type="Gene3D" id="2.60.120.260">
    <property type="entry name" value="Galactose-binding domain-like"/>
    <property type="match status" value="1"/>
</dbReference>
<sequence length="283" mass="32160">MIQMNRFRICVCYVITTLLISIFVYSLISNNIQNARELKRLREEMDEIAHLVLHNSVSGHRDTSNHLSELVDTMIKKRLSGIWEDLFNLKKSLKIKQDAKGMESPEDVENSAMAAIVERVNFASDELGAKILSISAEPICPTSFLKSCLGMEFSCNPPINMLRSTMKPGNCFGFRNTGSAEVTVQLSHEILLDQILLEHIPRHQSPTGDTTSAPKDFEIIAIYGDLHEFSLGKYRFHNDPKRTSQYFTVLTSDRVGILKFRFQTNHGHPSYTCVYRIAVYGRL</sequence>
<dbReference type="CTD" id="6676"/>
<protein>
    <submittedName>
        <fullName evidence="8">SUN domain-containing protein 1</fullName>
    </submittedName>
</protein>
<dbReference type="KEGG" id="mde:101895153"/>
<evidence type="ECO:0000256" key="4">
    <source>
        <dbReference type="ARBA" id="ARBA00023136"/>
    </source>
</evidence>
<dbReference type="PANTHER" id="PTHR12911:SF8">
    <property type="entry name" value="KLAROID PROTEIN-RELATED"/>
    <property type="match status" value="1"/>
</dbReference>
<evidence type="ECO:0000313" key="8">
    <source>
        <dbReference type="RefSeq" id="XP_005187321.3"/>
    </source>
</evidence>
<comment type="subcellular location">
    <subcellularLocation>
        <location evidence="1">Membrane</location>
    </subcellularLocation>
</comment>
<dbReference type="InterPro" id="IPR012919">
    <property type="entry name" value="SUN_dom"/>
</dbReference>
<dbReference type="PANTHER" id="PTHR12911">
    <property type="entry name" value="SAD1/UNC-84-LIKE PROTEIN-RELATED"/>
    <property type="match status" value="1"/>
</dbReference>
<evidence type="ECO:0000256" key="1">
    <source>
        <dbReference type="ARBA" id="ARBA00004370"/>
    </source>
</evidence>
<accession>A0A9J7I5C9</accession>
<dbReference type="VEuPathDB" id="VectorBase:MDOMA2_006179"/>
<keyword evidence="2 5" id="KW-0812">Transmembrane</keyword>
<evidence type="ECO:0000313" key="7">
    <source>
        <dbReference type="Proteomes" id="UP001652621"/>
    </source>
</evidence>
<dbReference type="PROSITE" id="PS51469">
    <property type="entry name" value="SUN"/>
    <property type="match status" value="1"/>
</dbReference>
<dbReference type="GO" id="GO:0043495">
    <property type="term" value="F:protein-membrane adaptor activity"/>
    <property type="evidence" value="ECO:0007669"/>
    <property type="project" value="TreeGrafter"/>
</dbReference>
<keyword evidence="7" id="KW-1185">Reference proteome</keyword>
<evidence type="ECO:0000256" key="2">
    <source>
        <dbReference type="ARBA" id="ARBA00022692"/>
    </source>
</evidence>
<evidence type="ECO:0000256" key="5">
    <source>
        <dbReference type="SAM" id="Phobius"/>
    </source>
</evidence>
<feature type="domain" description="SUN" evidence="6">
    <location>
        <begin position="112"/>
        <end position="283"/>
    </location>
</feature>
<name>A0A9J7I5C9_MUSDO</name>
<dbReference type="GeneID" id="101895153"/>
<reference evidence="8" key="1">
    <citation type="submission" date="2025-08" db="UniProtKB">
        <authorList>
            <consortium name="RefSeq"/>
        </authorList>
    </citation>
    <scope>IDENTIFICATION</scope>
    <source>
        <strain evidence="8">Aabys</strain>
        <tissue evidence="8">Whole body</tissue>
    </source>
</reference>
<dbReference type="Pfam" id="PF07738">
    <property type="entry name" value="Sad1_UNC"/>
    <property type="match status" value="1"/>
</dbReference>